<dbReference type="Proteomes" id="UP000002429">
    <property type="component" value="Plasmid megaplasmid"/>
</dbReference>
<keyword evidence="1" id="KW-0614">Plasmid</keyword>
<dbReference type="AlphaFoldDB" id="Q1LFG2"/>
<keyword evidence="2" id="KW-1185">Reference proteome</keyword>
<sequence length="135" mass="15049">MTVHPTRIAAQRILAVLQQGRILSRIDMMQMGLVATPREAEGALEILRAAGTIRRSRVSASCAAKDTRYEATGFTLREPRPKPSAASFDALLQVWHIALPKAPRRGHVRDMFAQEEKRYLAEELELGTNGENRQG</sequence>
<proteinExistence type="predicted"/>
<name>Q1LFG2_CUPMC</name>
<dbReference type="KEGG" id="rme:Rmet_4248"/>
<gene>
    <name evidence="1" type="ordered locus">Rmet_4248</name>
</gene>
<dbReference type="HOGENOM" id="CLU_1884065_0_0_4"/>
<evidence type="ECO:0000313" key="2">
    <source>
        <dbReference type="Proteomes" id="UP000002429"/>
    </source>
</evidence>
<accession>Q1LFG2</accession>
<organism evidence="1 2">
    <name type="scientific">Cupriavidus metallidurans (strain ATCC 43123 / DSM 2839 / NBRC 102507 / CH34)</name>
    <name type="common">Ralstonia metallidurans</name>
    <dbReference type="NCBI Taxonomy" id="266264"/>
    <lineage>
        <taxon>Bacteria</taxon>
        <taxon>Pseudomonadati</taxon>
        <taxon>Pseudomonadota</taxon>
        <taxon>Betaproteobacteria</taxon>
        <taxon>Burkholderiales</taxon>
        <taxon>Burkholderiaceae</taxon>
        <taxon>Cupriavidus</taxon>
    </lineage>
</organism>
<evidence type="ECO:0000313" key="1">
    <source>
        <dbReference type="EMBL" id="ABF11114.1"/>
    </source>
</evidence>
<protein>
    <submittedName>
        <fullName evidence="1">Uncharacterized protein</fullName>
    </submittedName>
</protein>
<dbReference type="EMBL" id="CP000353">
    <property type="protein sequence ID" value="ABF11114.1"/>
    <property type="molecule type" value="Genomic_DNA"/>
</dbReference>
<reference evidence="2" key="1">
    <citation type="journal article" date="2010" name="PLoS ONE">
        <title>The complete genome sequence of Cupriavidus metallidurans strain CH34, a master survivalist in harsh and anthropogenic environments.</title>
        <authorList>
            <person name="Janssen P.J."/>
            <person name="Van Houdt R."/>
            <person name="Moors H."/>
            <person name="Monsieurs P."/>
            <person name="Morin N."/>
            <person name="Michaux A."/>
            <person name="Benotmane M.A."/>
            <person name="Leys N."/>
            <person name="Vallaeys T."/>
            <person name="Lapidus A."/>
            <person name="Monchy S."/>
            <person name="Medigue C."/>
            <person name="Taghavi S."/>
            <person name="McCorkle S."/>
            <person name="Dunn J."/>
            <person name="van der Lelie D."/>
            <person name="Mergeay M."/>
        </authorList>
    </citation>
    <scope>NUCLEOTIDE SEQUENCE [LARGE SCALE GENOMIC DNA]</scope>
    <source>
        <strain evidence="2">ATCC 43123 / DSM 2839 / NBRC 102507 / CH34</strain>
    </source>
</reference>
<dbReference type="RefSeq" id="WP_011518739.1">
    <property type="nucleotide sequence ID" value="NC_007974.2"/>
</dbReference>
<geneLocation type="plasmid" evidence="1 2">
    <name>megaplasmid</name>
</geneLocation>